<sequence>MPCNPLATGEFTRNSTERFLAYGLQPIDWDGLIVHSKLQEHP</sequence>
<reference evidence="1" key="1">
    <citation type="submission" date="2024-07" db="EMBL/GenBank/DDBJ databases">
        <title>Complete genome sequence of Verrucomicrobiaceae bacterium NT6N.</title>
        <authorList>
            <person name="Huang C."/>
            <person name="Takami H."/>
            <person name="Hamasaki K."/>
        </authorList>
    </citation>
    <scope>NUCLEOTIDE SEQUENCE</scope>
    <source>
        <strain evidence="1">NT6N</strain>
    </source>
</reference>
<proteinExistence type="predicted"/>
<protein>
    <submittedName>
        <fullName evidence="1">Uncharacterized protein</fullName>
    </submittedName>
</protein>
<evidence type="ECO:0000313" key="1">
    <source>
        <dbReference type="EMBL" id="BDS06262.1"/>
    </source>
</evidence>
<accession>A0AAT9FK05</accession>
<organism evidence="1">
    <name type="scientific">Oceaniferula spumae</name>
    <dbReference type="NCBI Taxonomy" id="2979115"/>
    <lineage>
        <taxon>Bacteria</taxon>
        <taxon>Pseudomonadati</taxon>
        <taxon>Verrucomicrobiota</taxon>
        <taxon>Verrucomicrobiia</taxon>
        <taxon>Verrucomicrobiales</taxon>
        <taxon>Verrucomicrobiaceae</taxon>
        <taxon>Oceaniferula</taxon>
    </lineage>
</organism>
<dbReference type="KEGG" id="osu:NT6N_13020"/>
<gene>
    <name evidence="1" type="ORF">NT6N_13020</name>
</gene>
<dbReference type="EMBL" id="AP026866">
    <property type="protein sequence ID" value="BDS06262.1"/>
    <property type="molecule type" value="Genomic_DNA"/>
</dbReference>
<dbReference type="AlphaFoldDB" id="A0AAT9FK05"/>
<name>A0AAT9FK05_9BACT</name>